<dbReference type="Proteomes" id="UP001202243">
    <property type="component" value="Unassembled WGS sequence"/>
</dbReference>
<dbReference type="RefSeq" id="WP_251348163.1">
    <property type="nucleotide sequence ID" value="NZ_JAMQGR010000001.1"/>
</dbReference>
<proteinExistence type="predicted"/>
<dbReference type="EMBL" id="JAMQGR010000001">
    <property type="protein sequence ID" value="MCM2564101.1"/>
    <property type="molecule type" value="Genomic_DNA"/>
</dbReference>
<keyword evidence="2" id="KW-1185">Reference proteome</keyword>
<protein>
    <submittedName>
        <fullName evidence="1">ATP-binding protein</fullName>
    </submittedName>
</protein>
<dbReference type="SUPFAM" id="SSF55874">
    <property type="entry name" value="ATPase domain of HSP90 chaperone/DNA topoisomerase II/histidine kinase"/>
    <property type="match status" value="1"/>
</dbReference>
<reference evidence="1 2" key="1">
    <citation type="submission" date="2022-06" db="EMBL/GenBank/DDBJ databases">
        <title>Janthinobacterium kumbetensis sp. nov., isolated from spring water in Turkey.</title>
        <authorList>
            <person name="Inan Bektas K."/>
            <person name="Belduz A.A."/>
            <person name="Canakci S."/>
            <person name="Nalcaoglu A."/>
            <person name="Ceylan E."/>
            <person name="Kati H."/>
        </authorList>
    </citation>
    <scope>NUCLEOTIDE SEQUENCE [LARGE SCALE GENOMIC DNA]</scope>
    <source>
        <strain evidence="1 2">GK</strain>
    </source>
</reference>
<gene>
    <name evidence="1" type="ORF">NCG91_00685</name>
</gene>
<dbReference type="InterPro" id="IPR036890">
    <property type="entry name" value="HATPase_C_sf"/>
</dbReference>
<dbReference type="GO" id="GO:0005524">
    <property type="term" value="F:ATP binding"/>
    <property type="evidence" value="ECO:0007669"/>
    <property type="project" value="UniProtKB-KW"/>
</dbReference>
<comment type="caution">
    <text evidence="1">The sequence shown here is derived from an EMBL/GenBank/DDBJ whole genome shotgun (WGS) entry which is preliminary data.</text>
</comment>
<name>A0ABT0WJ57_9BURK</name>
<sequence length="626" mass="70971">MKPQIEFKHVLGELSVNRHDPCEVLRELVSNSYDANCNKIYYAPLNTERGFAFLDDGSGLSTTKKINGITPWEAFFSIGRSTKKKGSAIGYKCQGTKLCFACSRILVATKTSAKSEWIFKIIDNPRSNLDVSFDISPHKNEQDLETIIRNFLPDPSSDTDAAITDLVDYASDFKTGTLVFIDGLDTENYAKYFTLNKNIEESYVFNYIRFFTRHGDVRRLDKLHGFTQNQITQIASKIGEAELSCFSNKKRLIIPHGFPYLEKPNVEDAKSPAAVSRLRDGRFFSRAAKAIQVGGKTYSLILAIDGNRRAHEEYQNLDRKGKTRSGVRLGDQRGLFISVNGIKICKYLELLENIDDYGVLADAESSSHFCIIIDGEFDLVTNRNSLSKKAFDTLTDPEFLKEFKKFLDVQKKTDSVFSELISRLKKESTENKLNEQMEILETARNRLKKRERFRINTTGKEHLFLSPLPGEEYLVGVLYATLANMLPPNSPYVDYWKKIVTFSTQGIDSLGIVDESISSPLKESNVVTVEYKYDFNNSGPFNHALAVVDYIVAWDVGLKNECKIHDSYTCFGDVKKSTKNDFEWIISDIESEDGAVYKNTVRVICLKDLIRKTFSIKFSTPDSKIG</sequence>
<dbReference type="Gene3D" id="3.30.565.10">
    <property type="entry name" value="Histidine kinase-like ATPase, C-terminal domain"/>
    <property type="match status" value="1"/>
</dbReference>
<organism evidence="1 2">
    <name type="scientific">Janthinobacterium kumbetense</name>
    <dbReference type="NCBI Taxonomy" id="2950280"/>
    <lineage>
        <taxon>Bacteria</taxon>
        <taxon>Pseudomonadati</taxon>
        <taxon>Pseudomonadota</taxon>
        <taxon>Betaproteobacteria</taxon>
        <taxon>Burkholderiales</taxon>
        <taxon>Oxalobacteraceae</taxon>
        <taxon>Janthinobacterium</taxon>
    </lineage>
</organism>
<evidence type="ECO:0000313" key="2">
    <source>
        <dbReference type="Proteomes" id="UP001202243"/>
    </source>
</evidence>
<keyword evidence="1" id="KW-0547">Nucleotide-binding</keyword>
<dbReference type="Pfam" id="PF13589">
    <property type="entry name" value="HATPase_c_3"/>
    <property type="match status" value="1"/>
</dbReference>
<accession>A0ABT0WJ57</accession>
<keyword evidence="1" id="KW-0067">ATP-binding</keyword>
<evidence type="ECO:0000313" key="1">
    <source>
        <dbReference type="EMBL" id="MCM2564101.1"/>
    </source>
</evidence>